<dbReference type="PANTHER" id="PTHR35370">
    <property type="entry name" value="CYTOPLASMIC PROTEIN-RELATED-RELATED"/>
    <property type="match status" value="1"/>
</dbReference>
<name>A0A077NZQ9_XENBV</name>
<protein>
    <submittedName>
        <fullName evidence="1">Putative type VI secretion protein</fullName>
    </submittedName>
</protein>
<dbReference type="RefSeq" id="WP_038222563.1">
    <property type="nucleotide sequence ID" value="NZ_CAWLWD010000081.1"/>
</dbReference>
<sequence>MKSFEYYYQREFDYLRQLAKIVSEENPHLRDVLGGGDPDVERLFEGASVLTARLEQKIEDGFPELTRPLLQKLRAQPLKGLPATSIIQFDSHGQGDSDFSIPAGTEVYTEAGQPFVMCRPCPVAPLTLVSREIIHQIQATKIILKFRYTGKEAEWQTRPISLFLSSDEPVADILMLGLMQYYTDAELHHNGQVYKAQGERFEARFGASRLTLSSAKDDNWAPQLLIESLYLPHINQFLDLPLPIMAKQLKLAEHREFSVELTLNTLLPLSAEQIESAFQLHCTPVVNMERNCQVTLPFAAETARYPLPLAPNQGILHIAGIELKNEPGSEEEHRGNEYLFYPASLLTGMERYHPEYDNAGFYGLETPHDEWNRVRYQVVFYDREGKLMHKPPECEFICHFYGFEQNLPPLTSGAISLGGENVPEILQLKNIMPTSRTYPPITDSLRYWDFLSHYAIGSYALESVESVRQLLQDFDLYPEGDRPGSRSIRRMIDGISNITAKWGDRLIRGRPVRCLLITLEMDESAYTSAGEMYRFANSLYQFFPFCLAQGSWLRMRVISQPSGTEWYLSPSMLEGYRSIM</sequence>
<comment type="caution">
    <text evidence="1">The sequence shown here is derived from an EMBL/GenBank/DDBJ whole genome shotgun (WGS) entry which is preliminary data.</text>
</comment>
<dbReference type="EMBL" id="CBSV010000266">
    <property type="protein sequence ID" value="CDH03978.1"/>
    <property type="molecule type" value="Genomic_DNA"/>
</dbReference>
<accession>A0A077NZQ9</accession>
<reference evidence="1" key="1">
    <citation type="submission" date="2013-07" db="EMBL/GenBank/DDBJ databases">
        <title>Sub-species coevolution in mutualistic symbiosis.</title>
        <authorList>
            <person name="Murfin K."/>
            <person name="Klassen J."/>
            <person name="Lee M."/>
            <person name="Forst S."/>
            <person name="Stock P."/>
            <person name="Goodrich-Blair H."/>
        </authorList>
    </citation>
    <scope>NUCLEOTIDE SEQUENCE [LARGE SCALE GENOMIC DNA]</scope>
    <source>
        <strain evidence="1">Feltiae Moldova</strain>
    </source>
</reference>
<proteinExistence type="predicted"/>
<gene>
    <name evidence="1" type="ORF">XBFM1_900035</name>
</gene>
<dbReference type="HOGENOM" id="CLU_028593_4_1_6"/>
<dbReference type="Proteomes" id="UP000028487">
    <property type="component" value="Unassembled WGS sequence"/>
</dbReference>
<organism evidence="1">
    <name type="scientific">Xenorhabdus bovienii str. feltiae Moldova</name>
    <dbReference type="NCBI Taxonomy" id="1398200"/>
    <lineage>
        <taxon>Bacteria</taxon>
        <taxon>Pseudomonadati</taxon>
        <taxon>Pseudomonadota</taxon>
        <taxon>Gammaproteobacteria</taxon>
        <taxon>Enterobacterales</taxon>
        <taxon>Morganellaceae</taxon>
        <taxon>Xenorhabdus</taxon>
    </lineage>
</organism>
<dbReference type="AlphaFoldDB" id="A0A077NZQ9"/>
<dbReference type="InterPro" id="IPR010272">
    <property type="entry name" value="T6SS_TssF"/>
</dbReference>
<dbReference type="PANTHER" id="PTHR35370:SF1">
    <property type="entry name" value="TYPE VI SECRETION SYSTEM COMPONENT TSSF1"/>
    <property type="match status" value="1"/>
</dbReference>
<dbReference type="Pfam" id="PF05947">
    <property type="entry name" value="T6SS_TssF"/>
    <property type="match status" value="1"/>
</dbReference>
<evidence type="ECO:0000313" key="1">
    <source>
        <dbReference type="EMBL" id="CDH03978.1"/>
    </source>
</evidence>